<accession>A0A1W1BB16</accession>
<protein>
    <submittedName>
        <fullName evidence="2">Uncharacterized protein</fullName>
    </submittedName>
</protein>
<evidence type="ECO:0000313" key="2">
    <source>
        <dbReference type="EMBL" id="SFV50665.1"/>
    </source>
</evidence>
<feature type="transmembrane region" description="Helical" evidence="1">
    <location>
        <begin position="178"/>
        <end position="198"/>
    </location>
</feature>
<sequence length="312" mass="35756">MLTKFKRSVNPVFLDPLNSENILCEKGKKLDIILSPKLYWIKKMAVPVSSVREVTKLLPSIFEDSLPQGHYSYYAYKNEDDFILFAYEDKKILDLLLSKGISSTDIASIRFAQTEFISLDNAVSINDKQSMYLKGSLLVLAPSAWLSDSQGLELGEIKLSKHCIKLQQFGHIVDNTSFYKLGGILVVFALILIVEIFVTSAKNDVIEQNREELFIKYKLQATMIQNKSTHKRYSKVYKTQTKLRETIAVFLTMHLEENQKITLLEYKNKKLFVHIKGVKKGSESTLLAKLNAKKLIYKTSFNDDTIKMEFSL</sequence>
<keyword evidence="1" id="KW-1133">Transmembrane helix</keyword>
<dbReference type="EMBL" id="FPHF01000011">
    <property type="protein sequence ID" value="SFV50665.1"/>
    <property type="molecule type" value="Genomic_DNA"/>
</dbReference>
<evidence type="ECO:0000256" key="1">
    <source>
        <dbReference type="SAM" id="Phobius"/>
    </source>
</evidence>
<name>A0A1W1BB16_9ZZZZ</name>
<keyword evidence="1" id="KW-0812">Transmembrane</keyword>
<organism evidence="2">
    <name type="scientific">hydrothermal vent metagenome</name>
    <dbReference type="NCBI Taxonomy" id="652676"/>
    <lineage>
        <taxon>unclassified sequences</taxon>
        <taxon>metagenomes</taxon>
        <taxon>ecological metagenomes</taxon>
    </lineage>
</organism>
<proteinExistence type="predicted"/>
<dbReference type="AlphaFoldDB" id="A0A1W1BB16"/>
<reference evidence="2" key="1">
    <citation type="submission" date="2016-10" db="EMBL/GenBank/DDBJ databases">
        <authorList>
            <person name="de Groot N.N."/>
        </authorList>
    </citation>
    <scope>NUCLEOTIDE SEQUENCE</scope>
</reference>
<gene>
    <name evidence="2" type="ORF">MNB_SM-4-432</name>
</gene>
<keyword evidence="1" id="KW-0472">Membrane</keyword>